<feature type="non-terminal residue" evidence="1">
    <location>
        <position position="88"/>
    </location>
</feature>
<keyword evidence="2" id="KW-1185">Reference proteome</keyword>
<dbReference type="AlphaFoldDB" id="A0A813E7Z5"/>
<gene>
    <name evidence="1" type="ORF">PGLA1383_LOCUS13304</name>
</gene>
<comment type="caution">
    <text evidence="1">The sequence shown here is derived from an EMBL/GenBank/DDBJ whole genome shotgun (WGS) entry which is preliminary data.</text>
</comment>
<evidence type="ECO:0000313" key="2">
    <source>
        <dbReference type="Proteomes" id="UP000654075"/>
    </source>
</evidence>
<dbReference type="Proteomes" id="UP000654075">
    <property type="component" value="Unassembled WGS sequence"/>
</dbReference>
<dbReference type="EMBL" id="CAJNNV010007331">
    <property type="protein sequence ID" value="CAE8594781.1"/>
    <property type="molecule type" value="Genomic_DNA"/>
</dbReference>
<proteinExistence type="predicted"/>
<accession>A0A813E7Z5</accession>
<dbReference type="OrthoDB" id="442920at2759"/>
<evidence type="ECO:0000313" key="1">
    <source>
        <dbReference type="EMBL" id="CAE8594781.1"/>
    </source>
</evidence>
<protein>
    <submittedName>
        <fullName evidence="1">Uncharacterized protein</fullName>
    </submittedName>
</protein>
<organism evidence="1 2">
    <name type="scientific">Polarella glacialis</name>
    <name type="common">Dinoflagellate</name>
    <dbReference type="NCBI Taxonomy" id="89957"/>
    <lineage>
        <taxon>Eukaryota</taxon>
        <taxon>Sar</taxon>
        <taxon>Alveolata</taxon>
        <taxon>Dinophyceae</taxon>
        <taxon>Suessiales</taxon>
        <taxon>Suessiaceae</taxon>
        <taxon>Polarella</taxon>
    </lineage>
</organism>
<reference evidence="1" key="1">
    <citation type="submission" date="2021-02" db="EMBL/GenBank/DDBJ databases">
        <authorList>
            <person name="Dougan E. K."/>
            <person name="Rhodes N."/>
            <person name="Thang M."/>
            <person name="Chan C."/>
        </authorList>
    </citation>
    <scope>NUCLEOTIDE SEQUENCE</scope>
</reference>
<feature type="non-terminal residue" evidence="1">
    <location>
        <position position="1"/>
    </location>
</feature>
<sequence>HDDLDESLEVYRTLASDELQVELLPAPGGRKRALEPDAQAKAEEVAAAAFSDEDGVDVVLCDQGPRSGGMSYYLGRQWQHPASRGADG</sequence>
<name>A0A813E7Z5_POLGL</name>